<reference evidence="4" key="1">
    <citation type="submission" date="2022-11" db="UniProtKB">
        <authorList>
            <consortium name="WormBaseParasite"/>
        </authorList>
    </citation>
    <scope>IDENTIFICATION</scope>
</reference>
<feature type="region of interest" description="Disordered" evidence="2">
    <location>
        <begin position="361"/>
        <end position="421"/>
    </location>
</feature>
<keyword evidence="1" id="KW-0175">Coiled coil</keyword>
<dbReference type="AlphaFoldDB" id="A0A915D7D2"/>
<accession>A0A915D7D2</accession>
<evidence type="ECO:0000256" key="1">
    <source>
        <dbReference type="SAM" id="Coils"/>
    </source>
</evidence>
<evidence type="ECO:0000313" key="3">
    <source>
        <dbReference type="Proteomes" id="UP000887574"/>
    </source>
</evidence>
<sequence>MENASNNLEELQLVKSQLKMQKFKYLCCLEKYQAEFDQLEFLEDVEEREKQEDKLHVKMAELTDDIKSIDKLLASKYSETQNNGSGTDPKAAPLPKISVTITGSGIQALDQMLSDFANDDKSASNIGLRCIGQDDVLEMLQKIRLSGSLPNLDGMISRGGGIEAFVGGVCVLYTRHKRFFFPHASAVEHLRLEHAAKDVTTRAPFALPPVTENQKISFQDGIRLMAAAAEEQVIEIDDGEDLDNLEDGELEETTTNSTYISDFEAMNDVDVIFEHIAKTQKEEEALVMHPDDYIEILSEKIVEQPCEGQKSPQTKMIDIADAEFVFIDLTGDDEAITEDADANDEDGVPETLSIEVLARKPEEAEPKESRVIDDTPVNDERSKAMDLDSSFELRLSSSDDDMNENVQEHTKARNESELDTKTSTEVLSANYYRELIKERYKKLEEEARAKSGV</sequence>
<feature type="compositionally biased region" description="Basic and acidic residues" evidence="2">
    <location>
        <begin position="361"/>
        <end position="386"/>
    </location>
</feature>
<evidence type="ECO:0000313" key="4">
    <source>
        <dbReference type="WBParaSite" id="jg16781"/>
    </source>
</evidence>
<feature type="compositionally biased region" description="Basic and acidic residues" evidence="2">
    <location>
        <begin position="406"/>
        <end position="421"/>
    </location>
</feature>
<dbReference type="Proteomes" id="UP000887574">
    <property type="component" value="Unplaced"/>
</dbReference>
<feature type="coiled-coil region" evidence="1">
    <location>
        <begin position="1"/>
        <end position="49"/>
    </location>
</feature>
<dbReference type="WBParaSite" id="jg16781">
    <property type="protein sequence ID" value="jg16781"/>
    <property type="gene ID" value="jg16781"/>
</dbReference>
<proteinExistence type="predicted"/>
<evidence type="ECO:0000256" key="2">
    <source>
        <dbReference type="SAM" id="MobiDB-lite"/>
    </source>
</evidence>
<name>A0A915D7D2_9BILA</name>
<protein>
    <submittedName>
        <fullName evidence="4">Uncharacterized protein</fullName>
    </submittedName>
</protein>
<organism evidence="3 4">
    <name type="scientific">Ditylenchus dipsaci</name>
    <dbReference type="NCBI Taxonomy" id="166011"/>
    <lineage>
        <taxon>Eukaryota</taxon>
        <taxon>Metazoa</taxon>
        <taxon>Ecdysozoa</taxon>
        <taxon>Nematoda</taxon>
        <taxon>Chromadorea</taxon>
        <taxon>Rhabditida</taxon>
        <taxon>Tylenchina</taxon>
        <taxon>Tylenchomorpha</taxon>
        <taxon>Sphaerularioidea</taxon>
        <taxon>Anguinidae</taxon>
        <taxon>Anguininae</taxon>
        <taxon>Ditylenchus</taxon>
    </lineage>
</organism>
<keyword evidence="3" id="KW-1185">Reference proteome</keyword>